<evidence type="ECO:0000313" key="3">
    <source>
        <dbReference type="Proteomes" id="UP000765845"/>
    </source>
</evidence>
<sequence length="127" mass="14328">MDRRKLRTLRGLINLSLLALIFGAILQLMIGLLDSYTALFIGVGGVLLTFYCYRRADRENANQLSYSLWRLLPTLAFIAAPIAVYWYGSDAQWSTGEILLLVQIACSYLVPILSLLFVERALKKAQQ</sequence>
<dbReference type="Proteomes" id="UP000765845">
    <property type="component" value="Unassembled WGS sequence"/>
</dbReference>
<keyword evidence="3" id="KW-1185">Reference proteome</keyword>
<feature type="transmembrane region" description="Helical" evidence="1">
    <location>
        <begin position="12"/>
        <end position="30"/>
    </location>
</feature>
<proteinExistence type="predicted"/>
<gene>
    <name evidence="2" type="ORF">HCU74_12515</name>
</gene>
<protein>
    <submittedName>
        <fullName evidence="2">Uncharacterized protein</fullName>
    </submittedName>
</protein>
<dbReference type="EMBL" id="JAAWWK010000004">
    <property type="protein sequence ID" value="NKI18230.1"/>
    <property type="molecule type" value="Genomic_DNA"/>
</dbReference>
<organism evidence="2 3">
    <name type="scientific">Spongiibacter thalassae</name>
    <dbReference type="NCBI Taxonomy" id="2721624"/>
    <lineage>
        <taxon>Bacteria</taxon>
        <taxon>Pseudomonadati</taxon>
        <taxon>Pseudomonadota</taxon>
        <taxon>Gammaproteobacteria</taxon>
        <taxon>Cellvibrionales</taxon>
        <taxon>Spongiibacteraceae</taxon>
        <taxon>Spongiibacter</taxon>
    </lineage>
</organism>
<evidence type="ECO:0000313" key="2">
    <source>
        <dbReference type="EMBL" id="NKI18230.1"/>
    </source>
</evidence>
<feature type="transmembrane region" description="Helical" evidence="1">
    <location>
        <begin position="98"/>
        <end position="118"/>
    </location>
</feature>
<feature type="transmembrane region" description="Helical" evidence="1">
    <location>
        <begin position="66"/>
        <end position="86"/>
    </location>
</feature>
<keyword evidence="1" id="KW-0812">Transmembrane</keyword>
<comment type="caution">
    <text evidence="2">The sequence shown here is derived from an EMBL/GenBank/DDBJ whole genome shotgun (WGS) entry which is preliminary data.</text>
</comment>
<keyword evidence="1" id="KW-1133">Transmembrane helix</keyword>
<accession>A0ABX1GG89</accession>
<name>A0ABX1GG89_9GAMM</name>
<feature type="transmembrane region" description="Helical" evidence="1">
    <location>
        <begin position="36"/>
        <end position="54"/>
    </location>
</feature>
<evidence type="ECO:0000256" key="1">
    <source>
        <dbReference type="SAM" id="Phobius"/>
    </source>
</evidence>
<dbReference type="RefSeq" id="WP_168450750.1">
    <property type="nucleotide sequence ID" value="NZ_JAAWWK010000004.1"/>
</dbReference>
<keyword evidence="1" id="KW-0472">Membrane</keyword>
<reference evidence="2 3" key="1">
    <citation type="submission" date="2020-04" db="EMBL/GenBank/DDBJ databases">
        <authorList>
            <person name="Yoon J."/>
        </authorList>
    </citation>
    <scope>NUCLEOTIDE SEQUENCE [LARGE SCALE GENOMIC DNA]</scope>
    <source>
        <strain evidence="2 3">KMU-166</strain>
    </source>
</reference>